<name>A0ABR8NU58_9GAMM</name>
<evidence type="ECO:0000256" key="1">
    <source>
        <dbReference type="ARBA" id="ARBA00004429"/>
    </source>
</evidence>
<organism evidence="11 12">
    <name type="scientific">Marinomonas colpomeniae</name>
    <dbReference type="NCBI Taxonomy" id="2774408"/>
    <lineage>
        <taxon>Bacteria</taxon>
        <taxon>Pseudomonadati</taxon>
        <taxon>Pseudomonadota</taxon>
        <taxon>Gammaproteobacteria</taxon>
        <taxon>Oceanospirillales</taxon>
        <taxon>Oceanospirillaceae</taxon>
        <taxon>Marinomonas</taxon>
    </lineage>
</organism>
<evidence type="ECO:0000313" key="11">
    <source>
        <dbReference type="EMBL" id="MBD5769581.1"/>
    </source>
</evidence>
<feature type="transmembrane region" description="Helical" evidence="9">
    <location>
        <begin position="130"/>
        <end position="151"/>
    </location>
</feature>
<keyword evidence="6 9" id="KW-1133">Transmembrane helix</keyword>
<evidence type="ECO:0000256" key="2">
    <source>
        <dbReference type="ARBA" id="ARBA00022448"/>
    </source>
</evidence>
<evidence type="ECO:0000313" key="12">
    <source>
        <dbReference type="Proteomes" id="UP000604161"/>
    </source>
</evidence>
<evidence type="ECO:0000259" key="10">
    <source>
        <dbReference type="Pfam" id="PF04290"/>
    </source>
</evidence>
<evidence type="ECO:0000256" key="4">
    <source>
        <dbReference type="ARBA" id="ARBA00022519"/>
    </source>
</evidence>
<evidence type="ECO:0000256" key="3">
    <source>
        <dbReference type="ARBA" id="ARBA00022475"/>
    </source>
</evidence>
<sequence length="170" mass="18708">MIVVLTKLVDCVCLIACYISGIAILAIALMQVTEIIVRNAFDYSFPFVWEFASYLHIGAVFLAAGYTLRSGGHIRVTILQRFHSKAFEIGATLVALAISTFLSMAIFKFAFKYFETGRTSGTVNDIPLAIPAFFMAFGAALLTVQLVMRLLQTITNKPFESAPHLNNDNS</sequence>
<keyword evidence="2 9" id="KW-0813">Transport</keyword>
<evidence type="ECO:0000256" key="6">
    <source>
        <dbReference type="ARBA" id="ARBA00022989"/>
    </source>
</evidence>
<proteinExistence type="inferred from homology"/>
<feature type="domain" description="Tripartite ATP-independent periplasmic transporters DctQ component" evidence="10">
    <location>
        <begin position="28"/>
        <end position="155"/>
    </location>
</feature>
<dbReference type="EMBL" id="JACYFC010000001">
    <property type="protein sequence ID" value="MBD5769581.1"/>
    <property type="molecule type" value="Genomic_DNA"/>
</dbReference>
<reference evidence="11 12" key="1">
    <citation type="submission" date="2020-09" db="EMBL/GenBank/DDBJ databases">
        <title>Marinomonas sp. nov., isolated from the cysticercosis algae of Qingdao, China.</title>
        <authorList>
            <person name="Sun X."/>
        </authorList>
    </citation>
    <scope>NUCLEOTIDE SEQUENCE [LARGE SCALE GENOMIC DNA]</scope>
    <source>
        <strain evidence="11 12">SM2066</strain>
    </source>
</reference>
<gene>
    <name evidence="11" type="ORF">IF202_00825</name>
</gene>
<feature type="transmembrane region" description="Helical" evidence="9">
    <location>
        <begin position="51"/>
        <end position="68"/>
    </location>
</feature>
<keyword evidence="5 9" id="KW-0812">Transmembrane</keyword>
<keyword evidence="4 9" id="KW-0997">Cell inner membrane</keyword>
<dbReference type="InterPro" id="IPR007387">
    <property type="entry name" value="TRAP_DctQ"/>
</dbReference>
<dbReference type="RefSeq" id="WP_191592975.1">
    <property type="nucleotide sequence ID" value="NZ_JACYFC010000001.1"/>
</dbReference>
<evidence type="ECO:0000256" key="8">
    <source>
        <dbReference type="ARBA" id="ARBA00038436"/>
    </source>
</evidence>
<dbReference type="PANTHER" id="PTHR35011:SF10">
    <property type="entry name" value="TRAP TRANSPORTER SMALL PERMEASE PROTEIN"/>
    <property type="match status" value="1"/>
</dbReference>
<keyword evidence="3" id="KW-1003">Cell membrane</keyword>
<feature type="transmembrane region" description="Helical" evidence="9">
    <location>
        <begin position="12"/>
        <end position="31"/>
    </location>
</feature>
<comment type="caution">
    <text evidence="11">The sequence shown here is derived from an EMBL/GenBank/DDBJ whole genome shotgun (WGS) entry which is preliminary data.</text>
</comment>
<dbReference type="Proteomes" id="UP000604161">
    <property type="component" value="Unassembled WGS sequence"/>
</dbReference>
<comment type="subcellular location">
    <subcellularLocation>
        <location evidence="1 9">Cell inner membrane</location>
        <topology evidence="1 9">Multi-pass membrane protein</topology>
    </subcellularLocation>
</comment>
<comment type="function">
    <text evidence="9">Part of the tripartite ATP-independent periplasmic (TRAP) transport system.</text>
</comment>
<keyword evidence="7 9" id="KW-0472">Membrane</keyword>
<comment type="subunit">
    <text evidence="9">The complex comprises the extracytoplasmic solute receptor protein and the two transmembrane proteins.</text>
</comment>
<protein>
    <recommendedName>
        <fullName evidence="9">TRAP transporter small permease protein</fullName>
    </recommendedName>
</protein>
<evidence type="ECO:0000256" key="5">
    <source>
        <dbReference type="ARBA" id="ARBA00022692"/>
    </source>
</evidence>
<comment type="similarity">
    <text evidence="8 9">Belongs to the TRAP transporter small permease family.</text>
</comment>
<feature type="transmembrane region" description="Helical" evidence="9">
    <location>
        <begin position="89"/>
        <end position="110"/>
    </location>
</feature>
<keyword evidence="12" id="KW-1185">Reference proteome</keyword>
<evidence type="ECO:0000256" key="9">
    <source>
        <dbReference type="RuleBase" id="RU369079"/>
    </source>
</evidence>
<dbReference type="InterPro" id="IPR055348">
    <property type="entry name" value="DctQ"/>
</dbReference>
<dbReference type="PANTHER" id="PTHR35011">
    <property type="entry name" value="2,3-DIKETO-L-GULONATE TRAP TRANSPORTER SMALL PERMEASE PROTEIN YIAM"/>
    <property type="match status" value="1"/>
</dbReference>
<accession>A0ABR8NU58</accession>
<evidence type="ECO:0000256" key="7">
    <source>
        <dbReference type="ARBA" id="ARBA00023136"/>
    </source>
</evidence>
<dbReference type="Pfam" id="PF04290">
    <property type="entry name" value="DctQ"/>
    <property type="match status" value="1"/>
</dbReference>